<dbReference type="Gene3D" id="3.30.1150.10">
    <property type="match status" value="1"/>
</dbReference>
<dbReference type="AlphaFoldDB" id="A0A4V3CSZ0"/>
<comment type="caution">
    <text evidence="2">The sequence shown here is derived from an EMBL/GenBank/DDBJ whole genome shotgun (WGS) entry which is preliminary data.</text>
</comment>
<organism evidence="2 3">
    <name type="scientific">Roseateles toxinivorans</name>
    <dbReference type="NCBI Taxonomy" id="270368"/>
    <lineage>
        <taxon>Bacteria</taxon>
        <taxon>Pseudomonadati</taxon>
        <taxon>Pseudomonadota</taxon>
        <taxon>Betaproteobacteria</taxon>
        <taxon>Burkholderiales</taxon>
        <taxon>Sphaerotilaceae</taxon>
        <taxon>Roseateles</taxon>
    </lineage>
</organism>
<gene>
    <name evidence="2" type="ORF">DES47_10680</name>
</gene>
<dbReference type="EMBL" id="SNXS01000006">
    <property type="protein sequence ID" value="TDP62785.1"/>
    <property type="molecule type" value="Genomic_DNA"/>
</dbReference>
<dbReference type="InParanoid" id="A0A4V3CSZ0"/>
<accession>A0A4V3CSZ0</accession>
<keyword evidence="3" id="KW-1185">Reference proteome</keyword>
<evidence type="ECO:0000313" key="3">
    <source>
        <dbReference type="Proteomes" id="UP000295361"/>
    </source>
</evidence>
<protein>
    <recommendedName>
        <fullName evidence="4">TonB C-terminal domain-containing protein</fullName>
    </recommendedName>
</protein>
<sequence>MAPRTAPLLAFVLASVGLHAAVLGTPWLGTAAAAPGGAVPRAVLVQVGAAAPVALKSMEAEVGPLQAIADGAAPVAVESVPPELQLDQAPLPALQLAAPATTEAGADDIYLPRSRLSVPPLLRSQVALLWPEGAETQGGHFRAVLALFIDELGVVQRVRVEGNGLPPALEAVARESFLGASFVPGELQGQAVKSLIRVEVRFDAERPAGSRGLRL</sequence>
<evidence type="ECO:0008006" key="4">
    <source>
        <dbReference type="Google" id="ProtNLM"/>
    </source>
</evidence>
<dbReference type="SUPFAM" id="SSF74653">
    <property type="entry name" value="TolA/TonB C-terminal domain"/>
    <property type="match status" value="1"/>
</dbReference>
<name>A0A4V3CSZ0_9BURK</name>
<dbReference type="OrthoDB" id="8900899at2"/>
<dbReference type="RefSeq" id="WP_133702808.1">
    <property type="nucleotide sequence ID" value="NZ_SNXS01000006.1"/>
</dbReference>
<reference evidence="2 3" key="1">
    <citation type="submission" date="2019-03" db="EMBL/GenBank/DDBJ databases">
        <title>Genomic Encyclopedia of Type Strains, Phase IV (KMG-IV): sequencing the most valuable type-strain genomes for metagenomic binning, comparative biology and taxonomic classification.</title>
        <authorList>
            <person name="Goeker M."/>
        </authorList>
    </citation>
    <scope>NUCLEOTIDE SEQUENCE [LARGE SCALE GENOMIC DNA]</scope>
    <source>
        <strain evidence="2 3">DSM 16998</strain>
    </source>
</reference>
<dbReference type="Proteomes" id="UP000295361">
    <property type="component" value="Unassembled WGS sequence"/>
</dbReference>
<feature type="chain" id="PRO_5020797523" description="TonB C-terminal domain-containing protein" evidence="1">
    <location>
        <begin position="21"/>
        <end position="215"/>
    </location>
</feature>
<feature type="signal peptide" evidence="1">
    <location>
        <begin position="1"/>
        <end position="20"/>
    </location>
</feature>
<evidence type="ECO:0000256" key="1">
    <source>
        <dbReference type="SAM" id="SignalP"/>
    </source>
</evidence>
<keyword evidence="1" id="KW-0732">Signal</keyword>
<proteinExistence type="predicted"/>
<evidence type="ECO:0000313" key="2">
    <source>
        <dbReference type="EMBL" id="TDP62785.1"/>
    </source>
</evidence>